<gene>
    <name evidence="2" type="ORF">METZ01_LOCUS189205</name>
</gene>
<dbReference type="EMBL" id="UINC01038809">
    <property type="protein sequence ID" value="SVB36351.1"/>
    <property type="molecule type" value="Genomic_DNA"/>
</dbReference>
<sequence length="118" mass="13716">MKTEQLAKRSLQLEDSFRYNLLPEEPVTFQFIFDSDDTFHLIANHEQFEFRPGIESPPTLTLWLDKHTTIWRLLEGTLDGMTAFMAGQYRADGNIVLSQLLLYLFQSPQALLAHEIKD</sequence>
<dbReference type="InterPro" id="IPR036527">
    <property type="entry name" value="SCP2_sterol-bd_dom_sf"/>
</dbReference>
<evidence type="ECO:0000259" key="1">
    <source>
        <dbReference type="Pfam" id="PF02036"/>
    </source>
</evidence>
<accession>A0A382DFB6</accession>
<dbReference type="InterPro" id="IPR003033">
    <property type="entry name" value="SCP2_sterol-bd_dom"/>
</dbReference>
<proteinExistence type="predicted"/>
<dbReference type="Pfam" id="PF02036">
    <property type="entry name" value="SCP2"/>
    <property type="match status" value="1"/>
</dbReference>
<protein>
    <recommendedName>
        <fullName evidence="1">SCP2 domain-containing protein</fullName>
    </recommendedName>
</protein>
<dbReference type="Gene3D" id="3.30.1050.10">
    <property type="entry name" value="SCP2 sterol-binding domain"/>
    <property type="match status" value="1"/>
</dbReference>
<feature type="domain" description="SCP2" evidence="1">
    <location>
        <begin position="36"/>
        <end position="101"/>
    </location>
</feature>
<organism evidence="2">
    <name type="scientific">marine metagenome</name>
    <dbReference type="NCBI Taxonomy" id="408172"/>
    <lineage>
        <taxon>unclassified sequences</taxon>
        <taxon>metagenomes</taxon>
        <taxon>ecological metagenomes</taxon>
    </lineage>
</organism>
<name>A0A382DFB6_9ZZZZ</name>
<dbReference type="SUPFAM" id="SSF55718">
    <property type="entry name" value="SCP-like"/>
    <property type="match status" value="1"/>
</dbReference>
<evidence type="ECO:0000313" key="2">
    <source>
        <dbReference type="EMBL" id="SVB36351.1"/>
    </source>
</evidence>
<dbReference type="AlphaFoldDB" id="A0A382DFB6"/>
<reference evidence="2" key="1">
    <citation type="submission" date="2018-05" db="EMBL/GenBank/DDBJ databases">
        <authorList>
            <person name="Lanie J.A."/>
            <person name="Ng W.-L."/>
            <person name="Kazmierczak K.M."/>
            <person name="Andrzejewski T.M."/>
            <person name="Davidsen T.M."/>
            <person name="Wayne K.J."/>
            <person name="Tettelin H."/>
            <person name="Glass J.I."/>
            <person name="Rusch D."/>
            <person name="Podicherti R."/>
            <person name="Tsui H.-C.T."/>
            <person name="Winkler M.E."/>
        </authorList>
    </citation>
    <scope>NUCLEOTIDE SEQUENCE</scope>
</reference>